<dbReference type="InterPro" id="IPR015422">
    <property type="entry name" value="PyrdxlP-dep_Trfase_small"/>
</dbReference>
<keyword evidence="13" id="KW-1185">Reference proteome</keyword>
<dbReference type="UniPathway" id="UPA00244">
    <property type="reaction ID" value="UER00311"/>
</dbReference>
<evidence type="ECO:0000313" key="14">
    <source>
        <dbReference type="WBParaSite" id="TMUE_1000005262.1"/>
    </source>
</evidence>
<dbReference type="SUPFAM" id="SSF53383">
    <property type="entry name" value="PLP-dependent transferases"/>
    <property type="match status" value="1"/>
</dbReference>
<evidence type="ECO:0000313" key="13">
    <source>
        <dbReference type="Proteomes" id="UP000046395"/>
    </source>
</evidence>
<evidence type="ECO:0000256" key="7">
    <source>
        <dbReference type="ARBA" id="ARBA00022679"/>
    </source>
</evidence>
<evidence type="ECO:0000256" key="4">
    <source>
        <dbReference type="ARBA" id="ARBA00013030"/>
    </source>
</evidence>
<dbReference type="Gene3D" id="3.40.640.10">
    <property type="entry name" value="Type I PLP-dependent aspartate aminotransferase-like (Major domain)"/>
    <property type="match status" value="1"/>
</dbReference>
<keyword evidence="6" id="KW-0028">Amino-acid biosynthesis</keyword>
<dbReference type="Pfam" id="PF00266">
    <property type="entry name" value="Aminotran_5"/>
    <property type="match status" value="1"/>
</dbReference>
<dbReference type="InterPro" id="IPR000192">
    <property type="entry name" value="Aminotrans_V_dom"/>
</dbReference>
<evidence type="ECO:0000256" key="6">
    <source>
        <dbReference type="ARBA" id="ARBA00022605"/>
    </source>
</evidence>
<dbReference type="WBParaSite" id="TMUE_1000005262.2">
    <property type="protein sequence ID" value="TMUE_1000005262.2"/>
    <property type="gene ID" value="WBGene00287859"/>
</dbReference>
<keyword evidence="7" id="KW-0808">Transferase</keyword>
<comment type="pathway">
    <text evidence="2">Amino-acid biosynthesis; L-serine biosynthesis; L-serine from 3-phospho-D-glycerate: step 2/3.</text>
</comment>
<dbReference type="GO" id="GO:0004648">
    <property type="term" value="F:O-phospho-L-serine:2-oxoglutarate aminotransferase activity"/>
    <property type="evidence" value="ECO:0007669"/>
    <property type="project" value="UniProtKB-EC"/>
</dbReference>
<evidence type="ECO:0000256" key="3">
    <source>
        <dbReference type="ARBA" id="ARBA00006904"/>
    </source>
</evidence>
<accession>A0A5S6QEB5</accession>
<dbReference type="GO" id="GO:0030170">
    <property type="term" value="F:pyridoxal phosphate binding"/>
    <property type="evidence" value="ECO:0007669"/>
    <property type="project" value="TreeGrafter"/>
</dbReference>
<keyword evidence="8" id="KW-0663">Pyridoxal phosphate</keyword>
<dbReference type="PANTHER" id="PTHR43247">
    <property type="entry name" value="PHOSPHOSERINE AMINOTRANSFERASE"/>
    <property type="match status" value="1"/>
</dbReference>
<evidence type="ECO:0000256" key="8">
    <source>
        <dbReference type="ARBA" id="ARBA00022898"/>
    </source>
</evidence>
<comment type="similarity">
    <text evidence="3">Belongs to the class-V pyridoxal-phosphate-dependent aminotransferase family. SerC subfamily.</text>
</comment>
<dbReference type="PIRSF" id="PIRSF000525">
    <property type="entry name" value="SerC"/>
    <property type="match status" value="1"/>
</dbReference>
<dbReference type="FunFam" id="3.90.1150.10:FF:000006">
    <property type="entry name" value="Phosphoserine aminotransferase"/>
    <property type="match status" value="1"/>
</dbReference>
<dbReference type="InterPro" id="IPR015424">
    <property type="entry name" value="PyrdxlP-dep_Trfase"/>
</dbReference>
<evidence type="ECO:0000256" key="11">
    <source>
        <dbReference type="ARBA" id="ARBA00049007"/>
    </source>
</evidence>
<dbReference type="FunFam" id="3.40.640.10:FF:000010">
    <property type="entry name" value="Phosphoserine aminotransferase"/>
    <property type="match status" value="1"/>
</dbReference>
<protein>
    <recommendedName>
        <fullName evidence="4">phosphoserine transaminase</fullName>
        <ecNumber evidence="4">2.6.1.52</ecNumber>
    </recommendedName>
</protein>
<dbReference type="UniPathway" id="UPA00135">
    <property type="reaction ID" value="UER00197"/>
</dbReference>
<reference evidence="13" key="1">
    <citation type="submission" date="2014-03" db="EMBL/GenBank/DDBJ databases">
        <title>The whipworm genome and dual-species transcriptomics of an intimate host-pathogen interaction.</title>
        <authorList>
            <person name="Foth B.J."/>
            <person name="Tsai I.J."/>
            <person name="Reid A.J."/>
            <person name="Bancroft A.J."/>
            <person name="Nichol S."/>
            <person name="Tracey A."/>
            <person name="Holroyd N."/>
            <person name="Cotton J.A."/>
            <person name="Stanley E.J."/>
            <person name="Zarowiecki M."/>
            <person name="Liu J.Z."/>
            <person name="Huckvale T."/>
            <person name="Cooper P.J."/>
            <person name="Grencis R.K."/>
            <person name="Berriman M."/>
        </authorList>
    </citation>
    <scope>NUCLEOTIDE SEQUENCE [LARGE SCALE GENOMIC DNA]</scope>
    <source>
        <strain evidence="13">Edinburgh</strain>
    </source>
</reference>
<sequence>MPSFAAGPAELPKEVVERIRRELPAFEDSGVSILSLTHRSTHFTNLLNRTLKDLREICLIPNNYEILLLSGGGAGQFDAIPLNLMRLNGDDVKFNADYLVTGLWSEQAAKHASKYGKVKILPGTTNGKYVRFPKRSEYEVSPDSAYLYYCSNETINGVEACDDIDVGMDKVVVADTSSNFGTRPFAISKHGLLFSCVQKNLGVAGLTIVIVRNDLLTYAHPFCPSVLNYHCQRDNNSVYNTPPTFNIYVLSLVLQWMRSEGGLEEMYKRSLVKSSSLYAVIDNSNGFYINPVSVESRSRMNIPFRLKNPDLERTFLSYAKADGLMDLGGHRSVGGLRASLYNGLTVADVQHLTAFMARFQEKYDV</sequence>
<evidence type="ECO:0000256" key="5">
    <source>
        <dbReference type="ARBA" id="ARBA00022576"/>
    </source>
</evidence>
<proteinExistence type="inferred from homology"/>
<organism evidence="13 14">
    <name type="scientific">Trichuris muris</name>
    <name type="common">Mouse whipworm</name>
    <dbReference type="NCBI Taxonomy" id="70415"/>
    <lineage>
        <taxon>Eukaryota</taxon>
        <taxon>Metazoa</taxon>
        <taxon>Ecdysozoa</taxon>
        <taxon>Nematoda</taxon>
        <taxon>Enoplea</taxon>
        <taxon>Dorylaimia</taxon>
        <taxon>Trichinellida</taxon>
        <taxon>Trichuridae</taxon>
        <taxon>Trichuris</taxon>
    </lineage>
</organism>
<keyword evidence="5" id="KW-0032">Aminotransferase</keyword>
<dbReference type="NCBIfam" id="NF003764">
    <property type="entry name" value="PRK05355.1"/>
    <property type="match status" value="1"/>
</dbReference>
<dbReference type="GO" id="GO:0006564">
    <property type="term" value="P:L-serine biosynthetic process"/>
    <property type="evidence" value="ECO:0007669"/>
    <property type="project" value="UniProtKB-KW"/>
</dbReference>
<dbReference type="Proteomes" id="UP000046395">
    <property type="component" value="Unassembled WGS sequence"/>
</dbReference>
<dbReference type="Gene3D" id="3.90.1150.10">
    <property type="entry name" value="Aspartate Aminotransferase, domain 1"/>
    <property type="match status" value="1"/>
</dbReference>
<evidence type="ECO:0000256" key="10">
    <source>
        <dbReference type="ARBA" id="ARBA00047630"/>
    </source>
</evidence>
<dbReference type="EC" id="2.6.1.52" evidence="4"/>
<dbReference type="InterPro" id="IPR022278">
    <property type="entry name" value="Pser_aminoTfrase"/>
</dbReference>
<dbReference type="AlphaFoldDB" id="A0A5S6QEB5"/>
<evidence type="ECO:0000259" key="12">
    <source>
        <dbReference type="Pfam" id="PF00266"/>
    </source>
</evidence>
<keyword evidence="9" id="KW-0718">Serine biosynthesis</keyword>
<dbReference type="PANTHER" id="PTHR43247:SF1">
    <property type="entry name" value="PHOSPHOSERINE AMINOTRANSFERASE"/>
    <property type="match status" value="1"/>
</dbReference>
<dbReference type="HAMAP" id="MF_00160">
    <property type="entry name" value="SerC_aminotrans_5"/>
    <property type="match status" value="1"/>
</dbReference>
<evidence type="ECO:0000256" key="1">
    <source>
        <dbReference type="ARBA" id="ARBA00001933"/>
    </source>
</evidence>
<dbReference type="GO" id="GO:0005737">
    <property type="term" value="C:cytoplasm"/>
    <property type="evidence" value="ECO:0007669"/>
    <property type="project" value="TreeGrafter"/>
</dbReference>
<comment type="catalytic activity">
    <reaction evidence="10">
        <text>4-(phosphooxy)-L-threonine + 2-oxoglutarate = (R)-3-hydroxy-2-oxo-4-phosphooxybutanoate + L-glutamate</text>
        <dbReference type="Rhea" id="RHEA:16573"/>
        <dbReference type="ChEBI" id="CHEBI:16810"/>
        <dbReference type="ChEBI" id="CHEBI:29985"/>
        <dbReference type="ChEBI" id="CHEBI:58452"/>
        <dbReference type="ChEBI" id="CHEBI:58538"/>
        <dbReference type="EC" id="2.6.1.52"/>
    </reaction>
</comment>
<reference evidence="14" key="2">
    <citation type="submission" date="2019-12" db="UniProtKB">
        <authorList>
            <consortium name="WormBaseParasite"/>
        </authorList>
    </citation>
    <scope>IDENTIFICATION</scope>
</reference>
<comment type="catalytic activity">
    <reaction evidence="11">
        <text>O-phospho-L-serine + 2-oxoglutarate = 3-phosphooxypyruvate + L-glutamate</text>
        <dbReference type="Rhea" id="RHEA:14329"/>
        <dbReference type="ChEBI" id="CHEBI:16810"/>
        <dbReference type="ChEBI" id="CHEBI:18110"/>
        <dbReference type="ChEBI" id="CHEBI:29985"/>
        <dbReference type="ChEBI" id="CHEBI:57524"/>
        <dbReference type="EC" id="2.6.1.52"/>
    </reaction>
</comment>
<feature type="domain" description="Aminotransferase class V" evidence="12">
    <location>
        <begin position="4"/>
        <end position="352"/>
    </location>
</feature>
<dbReference type="WBParaSite" id="TMUE_1000005262.1">
    <property type="protein sequence ID" value="TMUE_1000005262.1"/>
    <property type="gene ID" value="WBGene00287859"/>
</dbReference>
<evidence type="ECO:0000256" key="2">
    <source>
        <dbReference type="ARBA" id="ARBA00005099"/>
    </source>
</evidence>
<evidence type="ECO:0000256" key="9">
    <source>
        <dbReference type="ARBA" id="ARBA00023299"/>
    </source>
</evidence>
<name>A0A5S6QEB5_TRIMR</name>
<dbReference type="STRING" id="70415.A0A5S6QEB5"/>
<comment type="cofactor">
    <cofactor evidence="1">
        <name>pyridoxal 5'-phosphate</name>
        <dbReference type="ChEBI" id="CHEBI:597326"/>
    </cofactor>
</comment>
<dbReference type="InterPro" id="IPR015421">
    <property type="entry name" value="PyrdxlP-dep_Trfase_major"/>
</dbReference>